<dbReference type="GO" id="GO:0043137">
    <property type="term" value="P:DNA replication, removal of RNA primer"/>
    <property type="evidence" value="ECO:0007669"/>
    <property type="project" value="TreeGrafter"/>
</dbReference>
<dbReference type="EC" id="3.1.26.4" evidence="4"/>
<feature type="compositionally biased region" description="Pro residues" evidence="11">
    <location>
        <begin position="27"/>
        <end position="36"/>
    </location>
</feature>
<keyword evidence="9" id="KW-0378">Hydrolase</keyword>
<evidence type="ECO:0000256" key="10">
    <source>
        <dbReference type="ARBA" id="ARBA00022842"/>
    </source>
</evidence>
<dbReference type="InterPro" id="IPR009027">
    <property type="entry name" value="Ribosomal_bL9/RNase_H1_N"/>
</dbReference>
<evidence type="ECO:0000256" key="1">
    <source>
        <dbReference type="ARBA" id="ARBA00001946"/>
    </source>
</evidence>
<keyword evidence="14" id="KW-1185">Reference proteome</keyword>
<gene>
    <name evidence="13" type="ORF">B0A55_12963</name>
</gene>
<evidence type="ECO:0000313" key="14">
    <source>
        <dbReference type="Proteomes" id="UP000309340"/>
    </source>
</evidence>
<evidence type="ECO:0000256" key="4">
    <source>
        <dbReference type="ARBA" id="ARBA00012180"/>
    </source>
</evidence>
<sequence>MDSLDANSGFASVNTPTAPSALALVPRPAPPPPPPASAGTKRKRDAQLKFYAVRVGKEPGIYHTWPECLDQVRGFPKSIFKSFPSLADAQAFIAGDADLTSGVGGGASKVGTPQKWYGVQSGRVPGVYTSWQDVLDQIRGWKGPKHRGFKTRTEAELF</sequence>
<comment type="cofactor">
    <cofactor evidence="1">
        <name>Mg(2+)</name>
        <dbReference type="ChEBI" id="CHEBI:18420"/>
    </cofactor>
</comment>
<evidence type="ECO:0000256" key="11">
    <source>
        <dbReference type="SAM" id="MobiDB-lite"/>
    </source>
</evidence>
<evidence type="ECO:0000256" key="2">
    <source>
        <dbReference type="ARBA" id="ARBA00004065"/>
    </source>
</evidence>
<dbReference type="InterPro" id="IPR050092">
    <property type="entry name" value="RNase_H"/>
</dbReference>
<dbReference type="FunFam" id="3.40.970.10:FF:000002">
    <property type="entry name" value="Ribonuclease H"/>
    <property type="match status" value="1"/>
</dbReference>
<dbReference type="Gene3D" id="3.40.970.10">
    <property type="entry name" value="Ribonuclease H1, N-terminal domain"/>
    <property type="match status" value="2"/>
</dbReference>
<comment type="similarity">
    <text evidence="3">Belongs to the RNase H family.</text>
</comment>
<dbReference type="EMBL" id="NAJQ01002429">
    <property type="protein sequence ID" value="TKA43451.1"/>
    <property type="molecule type" value="Genomic_DNA"/>
</dbReference>
<dbReference type="STRING" id="329884.A0A4U0V450"/>
<organism evidence="13 14">
    <name type="scientific">Friedmanniomyces simplex</name>
    <dbReference type="NCBI Taxonomy" id="329884"/>
    <lineage>
        <taxon>Eukaryota</taxon>
        <taxon>Fungi</taxon>
        <taxon>Dikarya</taxon>
        <taxon>Ascomycota</taxon>
        <taxon>Pezizomycotina</taxon>
        <taxon>Dothideomycetes</taxon>
        <taxon>Dothideomycetidae</taxon>
        <taxon>Mycosphaerellales</taxon>
        <taxon>Teratosphaeriaceae</taxon>
        <taxon>Friedmanniomyces</taxon>
    </lineage>
</organism>
<evidence type="ECO:0000256" key="9">
    <source>
        <dbReference type="ARBA" id="ARBA00022801"/>
    </source>
</evidence>
<name>A0A4U0V450_9PEZI</name>
<evidence type="ECO:0000313" key="13">
    <source>
        <dbReference type="EMBL" id="TKA43451.1"/>
    </source>
</evidence>
<evidence type="ECO:0000256" key="8">
    <source>
        <dbReference type="ARBA" id="ARBA00022759"/>
    </source>
</evidence>
<feature type="non-terminal residue" evidence="13">
    <location>
        <position position="158"/>
    </location>
</feature>
<accession>A0A4U0V450</accession>
<dbReference type="InterPro" id="IPR011320">
    <property type="entry name" value="RNase_H1_N"/>
</dbReference>
<keyword evidence="6" id="KW-0540">Nuclease</keyword>
<dbReference type="SUPFAM" id="SSF55658">
    <property type="entry name" value="L9 N-domain-like"/>
    <property type="match status" value="2"/>
</dbReference>
<evidence type="ECO:0000259" key="12">
    <source>
        <dbReference type="Pfam" id="PF01693"/>
    </source>
</evidence>
<keyword evidence="7" id="KW-0479">Metal-binding</keyword>
<dbReference type="Proteomes" id="UP000309340">
    <property type="component" value="Unassembled WGS sequence"/>
</dbReference>
<feature type="domain" description="Ribonuclease H1 N-terminal" evidence="12">
    <location>
        <begin position="115"/>
        <end position="158"/>
    </location>
</feature>
<proteinExistence type="inferred from homology"/>
<dbReference type="AlphaFoldDB" id="A0A4U0V450"/>
<evidence type="ECO:0000256" key="5">
    <source>
        <dbReference type="ARBA" id="ARBA00017721"/>
    </source>
</evidence>
<keyword evidence="10" id="KW-0460">Magnesium</keyword>
<evidence type="ECO:0000256" key="6">
    <source>
        <dbReference type="ARBA" id="ARBA00022722"/>
    </source>
</evidence>
<protein>
    <recommendedName>
        <fullName evidence="5">Ribonuclease H</fullName>
        <ecNumber evidence="4">3.1.26.4</ecNumber>
    </recommendedName>
</protein>
<feature type="region of interest" description="Disordered" evidence="11">
    <location>
        <begin position="21"/>
        <end position="45"/>
    </location>
</feature>
<keyword evidence="8" id="KW-0255">Endonuclease</keyword>
<evidence type="ECO:0000256" key="7">
    <source>
        <dbReference type="ARBA" id="ARBA00022723"/>
    </source>
</evidence>
<dbReference type="FunFam" id="3.40.970.10:FF:000001">
    <property type="entry name" value="Ribonuclease H1"/>
    <property type="match status" value="1"/>
</dbReference>
<reference evidence="13 14" key="1">
    <citation type="submission" date="2017-03" db="EMBL/GenBank/DDBJ databases">
        <title>Genomes of endolithic fungi from Antarctica.</title>
        <authorList>
            <person name="Coleine C."/>
            <person name="Masonjones S."/>
            <person name="Stajich J.E."/>
        </authorList>
    </citation>
    <scope>NUCLEOTIDE SEQUENCE [LARGE SCALE GENOMIC DNA]</scope>
    <source>
        <strain evidence="13 14">CCFEE 5184</strain>
    </source>
</reference>
<dbReference type="PANTHER" id="PTHR10642">
    <property type="entry name" value="RIBONUCLEASE H1"/>
    <property type="match status" value="1"/>
</dbReference>
<dbReference type="PANTHER" id="PTHR10642:SF26">
    <property type="entry name" value="RIBONUCLEASE H1"/>
    <property type="match status" value="1"/>
</dbReference>
<evidence type="ECO:0000256" key="3">
    <source>
        <dbReference type="ARBA" id="ARBA00005300"/>
    </source>
</evidence>
<dbReference type="GO" id="GO:0004523">
    <property type="term" value="F:RNA-DNA hybrid ribonuclease activity"/>
    <property type="evidence" value="ECO:0007669"/>
    <property type="project" value="UniProtKB-EC"/>
</dbReference>
<dbReference type="OrthoDB" id="407198at2759"/>
<dbReference type="GO" id="GO:0046872">
    <property type="term" value="F:metal ion binding"/>
    <property type="evidence" value="ECO:0007669"/>
    <property type="project" value="UniProtKB-KW"/>
</dbReference>
<comment type="function">
    <text evidence="2">Endonuclease that specifically degrades the RNA of RNA-DNA hybrids.</text>
</comment>
<dbReference type="Pfam" id="PF01693">
    <property type="entry name" value="Cauli_VI"/>
    <property type="match status" value="2"/>
</dbReference>
<dbReference type="InterPro" id="IPR037056">
    <property type="entry name" value="RNase_H1_N_sf"/>
</dbReference>
<feature type="domain" description="Ribonuclease H1 N-terminal" evidence="12">
    <location>
        <begin position="49"/>
        <end position="92"/>
    </location>
</feature>
<comment type="caution">
    <text evidence="13">The sequence shown here is derived from an EMBL/GenBank/DDBJ whole genome shotgun (WGS) entry which is preliminary data.</text>
</comment>